<evidence type="ECO:0000313" key="1">
    <source>
        <dbReference type="EMBL" id="MBW82811.1"/>
    </source>
</evidence>
<dbReference type="EMBL" id="GGEC01002328">
    <property type="protein sequence ID" value="MBW82811.1"/>
    <property type="molecule type" value="Transcribed_RNA"/>
</dbReference>
<organism evidence="1">
    <name type="scientific">Rhizophora mucronata</name>
    <name type="common">Asiatic mangrove</name>
    <dbReference type="NCBI Taxonomy" id="61149"/>
    <lineage>
        <taxon>Eukaryota</taxon>
        <taxon>Viridiplantae</taxon>
        <taxon>Streptophyta</taxon>
        <taxon>Embryophyta</taxon>
        <taxon>Tracheophyta</taxon>
        <taxon>Spermatophyta</taxon>
        <taxon>Magnoliopsida</taxon>
        <taxon>eudicotyledons</taxon>
        <taxon>Gunneridae</taxon>
        <taxon>Pentapetalae</taxon>
        <taxon>rosids</taxon>
        <taxon>fabids</taxon>
        <taxon>Malpighiales</taxon>
        <taxon>Rhizophoraceae</taxon>
        <taxon>Rhizophora</taxon>
    </lineage>
</organism>
<name>A0A2P2INK1_RHIMU</name>
<protein>
    <submittedName>
        <fullName evidence="1">Uncharacterized protein MANES_11G024000</fullName>
    </submittedName>
</protein>
<reference evidence="1" key="1">
    <citation type="submission" date="2018-02" db="EMBL/GenBank/DDBJ databases">
        <title>Rhizophora mucronata_Transcriptome.</title>
        <authorList>
            <person name="Meera S.P."/>
            <person name="Sreeshan A."/>
            <person name="Augustine A."/>
        </authorList>
    </citation>
    <scope>NUCLEOTIDE SEQUENCE</scope>
    <source>
        <tissue evidence="1">Leaf</tissue>
    </source>
</reference>
<accession>A0A2P2INK1</accession>
<proteinExistence type="predicted"/>
<dbReference type="AlphaFoldDB" id="A0A2P2INK1"/>
<sequence length="49" mass="5789">MWRRERSKARQETKIGFTARVDAKIRLLRGKLNKKHSTLPLQNRITTPS</sequence>